<comment type="similarity">
    <text evidence="1">Belongs to the ABC transporter superfamily.</text>
</comment>
<dbReference type="GO" id="GO:0005524">
    <property type="term" value="F:ATP binding"/>
    <property type="evidence" value="ECO:0007669"/>
    <property type="project" value="UniProtKB-KW"/>
</dbReference>
<dbReference type="InterPro" id="IPR017871">
    <property type="entry name" value="ABC_transporter-like_CS"/>
</dbReference>
<dbReference type="InterPro" id="IPR027417">
    <property type="entry name" value="P-loop_NTPase"/>
</dbReference>
<evidence type="ECO:0000259" key="5">
    <source>
        <dbReference type="PROSITE" id="PS50893"/>
    </source>
</evidence>
<dbReference type="PROSITE" id="PS50893">
    <property type="entry name" value="ABC_TRANSPORTER_2"/>
    <property type="match status" value="1"/>
</dbReference>
<comment type="caution">
    <text evidence="6">The sequence shown here is derived from an EMBL/GenBank/DDBJ whole genome shotgun (WGS) entry which is preliminary data.</text>
</comment>
<dbReference type="PROSITE" id="PS00211">
    <property type="entry name" value="ABC_TRANSPORTER_1"/>
    <property type="match status" value="1"/>
</dbReference>
<dbReference type="AlphaFoldDB" id="A0A369WC26"/>
<evidence type="ECO:0000313" key="6">
    <source>
        <dbReference type="EMBL" id="RDE18254.1"/>
    </source>
</evidence>
<dbReference type="InterPro" id="IPR003439">
    <property type="entry name" value="ABC_transporter-like_ATP-bd"/>
</dbReference>
<keyword evidence="3" id="KW-0547">Nucleotide-binding</keyword>
<feature type="domain" description="ABC transporter" evidence="5">
    <location>
        <begin position="18"/>
        <end position="246"/>
    </location>
</feature>
<evidence type="ECO:0000256" key="4">
    <source>
        <dbReference type="ARBA" id="ARBA00022840"/>
    </source>
</evidence>
<proteinExistence type="inferred from homology"/>
<accession>A0A369WC26</accession>
<dbReference type="Proteomes" id="UP000253769">
    <property type="component" value="Unassembled WGS sequence"/>
</dbReference>
<dbReference type="InterPro" id="IPR015856">
    <property type="entry name" value="ABC_transpr_CbiO/EcfA_su"/>
</dbReference>
<protein>
    <submittedName>
        <fullName evidence="6">ABC transporter ATP-binding protein</fullName>
    </submittedName>
</protein>
<keyword evidence="7" id="KW-1185">Reference proteome</keyword>
<evidence type="ECO:0000313" key="7">
    <source>
        <dbReference type="Proteomes" id="UP000253769"/>
    </source>
</evidence>
<reference evidence="6 7" key="1">
    <citation type="submission" date="2018-07" db="EMBL/GenBank/DDBJ databases">
        <title>Motiliproteus coralliicola sp. nov., a bacterium isolated from Coral.</title>
        <authorList>
            <person name="Wang G."/>
        </authorList>
    </citation>
    <scope>NUCLEOTIDE SEQUENCE [LARGE SCALE GENOMIC DNA]</scope>
    <source>
        <strain evidence="6 7">C34</strain>
    </source>
</reference>
<dbReference type="SUPFAM" id="SSF52540">
    <property type="entry name" value="P-loop containing nucleoside triphosphate hydrolases"/>
    <property type="match status" value="1"/>
</dbReference>
<dbReference type="InterPro" id="IPR050095">
    <property type="entry name" value="ECF_ABC_transporter_ATP-bd"/>
</dbReference>
<dbReference type="Pfam" id="PF00005">
    <property type="entry name" value="ABC_tran"/>
    <property type="match status" value="1"/>
</dbReference>
<evidence type="ECO:0000256" key="3">
    <source>
        <dbReference type="ARBA" id="ARBA00022741"/>
    </source>
</evidence>
<dbReference type="PANTHER" id="PTHR43553:SF24">
    <property type="entry name" value="ENERGY-COUPLING FACTOR TRANSPORTER ATP-BINDING PROTEIN ECFA1"/>
    <property type="match status" value="1"/>
</dbReference>
<name>A0A369WC26_9GAMM</name>
<keyword evidence="2" id="KW-0813">Transport</keyword>
<organism evidence="6 7">
    <name type="scientific">Motiliproteus coralliicola</name>
    <dbReference type="NCBI Taxonomy" id="2283196"/>
    <lineage>
        <taxon>Bacteria</taxon>
        <taxon>Pseudomonadati</taxon>
        <taxon>Pseudomonadota</taxon>
        <taxon>Gammaproteobacteria</taxon>
        <taxon>Oceanospirillales</taxon>
        <taxon>Oceanospirillaceae</taxon>
        <taxon>Motiliproteus</taxon>
    </lineage>
</organism>
<dbReference type="SMART" id="SM00382">
    <property type="entry name" value="AAA"/>
    <property type="match status" value="1"/>
</dbReference>
<dbReference type="RefSeq" id="WP_114696830.1">
    <property type="nucleotide sequence ID" value="NZ_QQOH01000005.1"/>
</dbReference>
<dbReference type="InterPro" id="IPR003593">
    <property type="entry name" value="AAA+_ATPase"/>
</dbReference>
<gene>
    <name evidence="6" type="ORF">DV711_16440</name>
</gene>
<dbReference type="GO" id="GO:0043190">
    <property type="term" value="C:ATP-binding cassette (ABC) transporter complex"/>
    <property type="evidence" value="ECO:0007669"/>
    <property type="project" value="TreeGrafter"/>
</dbReference>
<dbReference type="OrthoDB" id="9780942at2"/>
<evidence type="ECO:0000256" key="1">
    <source>
        <dbReference type="ARBA" id="ARBA00005417"/>
    </source>
</evidence>
<sequence>MNHQENSINEACGLAPLLDIRGLSYRYPRRGPVLDQVDFQLHAGERVALTGPNGAGKTTLLHLLVGLKKAKAGQIRAFGSERSAESDFVEVRARAGFLFQDPDDQLFCPTVLEDVAFGPLNQGKSRAEALDCARQTLASLGLDGFEERITHQLSGGEKRMVSLASVLAMEPEVLLLDEPSNALDTQARQRLLDTLLSLPQAMIIISHDDDFLAQLATRWLRLENAQLNPSEPVCERPLNGLAEKVPA</sequence>
<keyword evidence="4 6" id="KW-0067">ATP-binding</keyword>
<dbReference type="GO" id="GO:0016887">
    <property type="term" value="F:ATP hydrolysis activity"/>
    <property type="evidence" value="ECO:0007669"/>
    <property type="project" value="InterPro"/>
</dbReference>
<evidence type="ECO:0000256" key="2">
    <source>
        <dbReference type="ARBA" id="ARBA00022448"/>
    </source>
</evidence>
<dbReference type="PANTHER" id="PTHR43553">
    <property type="entry name" value="HEAVY METAL TRANSPORTER"/>
    <property type="match status" value="1"/>
</dbReference>
<dbReference type="GO" id="GO:0042626">
    <property type="term" value="F:ATPase-coupled transmembrane transporter activity"/>
    <property type="evidence" value="ECO:0007669"/>
    <property type="project" value="TreeGrafter"/>
</dbReference>
<dbReference type="Gene3D" id="3.40.50.300">
    <property type="entry name" value="P-loop containing nucleotide triphosphate hydrolases"/>
    <property type="match status" value="1"/>
</dbReference>
<dbReference type="CDD" id="cd03225">
    <property type="entry name" value="ABC_cobalt_CbiO_domain1"/>
    <property type="match status" value="1"/>
</dbReference>
<dbReference type="EMBL" id="QQOH01000005">
    <property type="protein sequence ID" value="RDE18254.1"/>
    <property type="molecule type" value="Genomic_DNA"/>
</dbReference>